<evidence type="ECO:0000313" key="2">
    <source>
        <dbReference type="EMBL" id="OTF75526.1"/>
    </source>
</evidence>
<name>A0A1Y3B7E8_EURMA</name>
<gene>
    <name evidence="2" type="ORF">BLA29_002801</name>
</gene>
<dbReference type="OrthoDB" id="10022108at2759"/>
<reference evidence="2 3" key="1">
    <citation type="submission" date="2017-03" db="EMBL/GenBank/DDBJ databases">
        <title>Genome Survey of Euroglyphus maynei.</title>
        <authorList>
            <person name="Arlian L.G."/>
            <person name="Morgan M.S."/>
            <person name="Rider S.D."/>
        </authorList>
    </citation>
    <scope>NUCLEOTIDE SEQUENCE [LARGE SCALE GENOMIC DNA]</scope>
    <source>
        <strain evidence="2">Arlian Lab</strain>
        <tissue evidence="2">Whole body</tissue>
    </source>
</reference>
<evidence type="ECO:0000313" key="3">
    <source>
        <dbReference type="Proteomes" id="UP000194236"/>
    </source>
</evidence>
<comment type="caution">
    <text evidence="2">The sequence shown here is derived from an EMBL/GenBank/DDBJ whole genome shotgun (WGS) entry which is preliminary data.</text>
</comment>
<keyword evidence="3" id="KW-1185">Reference proteome</keyword>
<dbReference type="EMBL" id="MUJZ01041517">
    <property type="protein sequence ID" value="OTF75526.1"/>
    <property type="molecule type" value="Genomic_DNA"/>
</dbReference>
<proteinExistence type="predicted"/>
<accession>A0A1Y3B7E8</accession>
<protein>
    <submittedName>
        <fullName evidence="2">Uncharacterized protein</fullName>
    </submittedName>
</protein>
<dbReference type="Proteomes" id="UP000194236">
    <property type="component" value="Unassembled WGS sequence"/>
</dbReference>
<evidence type="ECO:0000256" key="1">
    <source>
        <dbReference type="SAM" id="MobiDB-lite"/>
    </source>
</evidence>
<organism evidence="2 3">
    <name type="scientific">Euroglyphus maynei</name>
    <name type="common">Mayne's house dust mite</name>
    <dbReference type="NCBI Taxonomy" id="6958"/>
    <lineage>
        <taxon>Eukaryota</taxon>
        <taxon>Metazoa</taxon>
        <taxon>Ecdysozoa</taxon>
        <taxon>Arthropoda</taxon>
        <taxon>Chelicerata</taxon>
        <taxon>Arachnida</taxon>
        <taxon>Acari</taxon>
        <taxon>Acariformes</taxon>
        <taxon>Sarcoptiformes</taxon>
        <taxon>Astigmata</taxon>
        <taxon>Psoroptidia</taxon>
        <taxon>Analgoidea</taxon>
        <taxon>Pyroglyphidae</taxon>
        <taxon>Pyroglyphinae</taxon>
        <taxon>Euroglyphus</taxon>
    </lineage>
</organism>
<feature type="compositionally biased region" description="Polar residues" evidence="1">
    <location>
        <begin position="13"/>
        <end position="24"/>
    </location>
</feature>
<dbReference type="AlphaFoldDB" id="A0A1Y3B7E8"/>
<feature type="region of interest" description="Disordered" evidence="1">
    <location>
        <begin position="1"/>
        <end position="24"/>
    </location>
</feature>
<sequence length="416" mass="47324">MVKTRKNCPNDAAVSSDSDTEQPSKIQKIDVDQFITDLDKIPSLDFLQCFDIISTCCSIQDKRSLSKYANVISTAADNMKKIFEDLSNNVDINADDTKSILMDIKNKLSTPFPYSSIVNKPKALAMDLPKKLSNEFSLFVTAKNGTASSVINSNVNQIINDSRKTNPCLKINKVIRNNKGNIIKVPNNDDLATLLNHFQNRDDIRQIADVYIPKPRDPTIVLKKVNKFTDSKDLPSILSRVNEHLSGRESEIKVLFEFRSNLYFRDVVLRVSPKVYELISKNDILYTDFEAIKFQHRVFVKQCKFCFQFNSHKSNECPRKNKPICADCGEEGIHHCSKINKCSNCSSYFKNNAQPDLLCHRPNHEDCPLYKRKIERIIQQTAFKHVDIPEVRPLTTTIELASQQSSSSLLTHGSQN</sequence>